<reference evidence="1" key="1">
    <citation type="journal article" date="2016" name="Sci. Rep.">
        <title>Molecular characterization of firefly nuptial gifts: a multi-omics approach sheds light on postcopulatory sexual selection.</title>
        <authorList>
            <person name="Al-Wathiqui N."/>
            <person name="Fallon T.R."/>
            <person name="South A."/>
            <person name="Weng J.K."/>
            <person name="Lewis S.M."/>
        </authorList>
    </citation>
    <scope>NUCLEOTIDE SEQUENCE</scope>
</reference>
<accession>A0A1Y1L0K8</accession>
<sequence length="127" mass="14822">MNWERQRALKSSTTETQSTPKITDLMNFLRDEIAGLERLKFIDTLSMSKSIESTAAVLHSSTPATEQFLKYKDRFLKKEGKKQECLYCKKDNHILANCFAARKIPIKERLEFIKTHNLCKQCLRSHQ</sequence>
<name>A0A1Y1L0K8_PHOPY</name>
<evidence type="ECO:0000313" key="1">
    <source>
        <dbReference type="EMBL" id="JAV67209.1"/>
    </source>
</evidence>
<organism evidence="1">
    <name type="scientific">Photinus pyralis</name>
    <name type="common">Common eastern firefly</name>
    <name type="synonym">Lampyris pyralis</name>
    <dbReference type="NCBI Taxonomy" id="7054"/>
    <lineage>
        <taxon>Eukaryota</taxon>
        <taxon>Metazoa</taxon>
        <taxon>Ecdysozoa</taxon>
        <taxon>Arthropoda</taxon>
        <taxon>Hexapoda</taxon>
        <taxon>Insecta</taxon>
        <taxon>Pterygota</taxon>
        <taxon>Neoptera</taxon>
        <taxon>Endopterygota</taxon>
        <taxon>Coleoptera</taxon>
        <taxon>Polyphaga</taxon>
        <taxon>Elateriformia</taxon>
        <taxon>Elateroidea</taxon>
        <taxon>Lampyridae</taxon>
        <taxon>Lampyrinae</taxon>
        <taxon>Photinus</taxon>
    </lineage>
</organism>
<dbReference type="EMBL" id="GEZM01068087">
    <property type="protein sequence ID" value="JAV67209.1"/>
    <property type="molecule type" value="Transcribed_RNA"/>
</dbReference>
<dbReference type="AlphaFoldDB" id="A0A1Y1L0K8"/>
<protein>
    <submittedName>
        <fullName evidence="1">Uncharacterized protein</fullName>
    </submittedName>
</protein>
<dbReference type="PANTHER" id="PTHR47331">
    <property type="entry name" value="PHD-TYPE DOMAIN-CONTAINING PROTEIN"/>
    <property type="match status" value="1"/>
</dbReference>
<proteinExistence type="predicted"/>